<organism evidence="2 3">
    <name type="scientific">Pseudidiomarina aestuarii</name>
    <dbReference type="NCBI Taxonomy" id="624146"/>
    <lineage>
        <taxon>Bacteria</taxon>
        <taxon>Pseudomonadati</taxon>
        <taxon>Pseudomonadota</taxon>
        <taxon>Gammaproteobacteria</taxon>
        <taxon>Alteromonadales</taxon>
        <taxon>Idiomarinaceae</taxon>
        <taxon>Pseudidiomarina</taxon>
    </lineage>
</organism>
<keyword evidence="1" id="KW-1133">Transmembrane helix</keyword>
<protein>
    <submittedName>
        <fullName evidence="2">Uncharacterized protein</fullName>
    </submittedName>
</protein>
<proteinExistence type="predicted"/>
<dbReference type="AlphaFoldDB" id="A0A2T4D238"/>
<dbReference type="EMBL" id="PYVF01000145">
    <property type="protein sequence ID" value="PTB87883.1"/>
    <property type="molecule type" value="Genomic_DNA"/>
</dbReference>
<reference evidence="2 3" key="1">
    <citation type="submission" date="2018-03" db="EMBL/GenBank/DDBJ databases">
        <title>Cross-interface Injection: A General Nanoliter Liquid Handling Method Applied to Single Cells Genome Amplification Automated Nanoliter Liquid Handling Applied to Single Cell Multiple Displacement Amplification.</title>
        <authorList>
            <person name="Yun J."/>
            <person name="Xu P."/>
            <person name="Xu J."/>
            <person name="Dai X."/>
            <person name="Wang Y."/>
            <person name="Zheng X."/>
            <person name="Cao C."/>
            <person name="Yi Q."/>
            <person name="Zhu Y."/>
            <person name="Wang L."/>
            <person name="Dong Z."/>
            <person name="Huang Y."/>
            <person name="Huang L."/>
            <person name="Du W."/>
        </authorList>
    </citation>
    <scope>NUCLEOTIDE SEQUENCE [LARGE SCALE GENOMIC DNA]</scope>
    <source>
        <strain evidence="2 3">A12-4</strain>
    </source>
</reference>
<sequence length="66" mass="7133">MNLPTSSRLRALGPGIILAAAAVGASHLVASTQAGALFGWELWWVILAVNVLKYPFFRFGVTYTLQ</sequence>
<name>A0A2T4D238_9GAMM</name>
<feature type="non-terminal residue" evidence="2">
    <location>
        <position position="66"/>
    </location>
</feature>
<keyword evidence="1" id="KW-0472">Membrane</keyword>
<comment type="caution">
    <text evidence="2">The sequence shown here is derived from an EMBL/GenBank/DDBJ whole genome shotgun (WGS) entry which is preliminary data.</text>
</comment>
<accession>A0A2T4D238</accession>
<evidence type="ECO:0000313" key="3">
    <source>
        <dbReference type="Proteomes" id="UP000242087"/>
    </source>
</evidence>
<feature type="transmembrane region" description="Helical" evidence="1">
    <location>
        <begin position="42"/>
        <end position="61"/>
    </location>
</feature>
<keyword evidence="1" id="KW-0812">Transmembrane</keyword>
<evidence type="ECO:0000256" key="1">
    <source>
        <dbReference type="SAM" id="Phobius"/>
    </source>
</evidence>
<gene>
    <name evidence="2" type="ORF">C9927_04915</name>
</gene>
<feature type="transmembrane region" description="Helical" evidence="1">
    <location>
        <begin position="12"/>
        <end position="30"/>
    </location>
</feature>
<evidence type="ECO:0000313" key="2">
    <source>
        <dbReference type="EMBL" id="PTB87883.1"/>
    </source>
</evidence>
<dbReference type="Proteomes" id="UP000242087">
    <property type="component" value="Unassembled WGS sequence"/>
</dbReference>